<dbReference type="Pfam" id="PF00786">
    <property type="entry name" value="PBD"/>
    <property type="match status" value="1"/>
</dbReference>
<keyword evidence="4" id="KW-1185">Reference proteome</keyword>
<dbReference type="InParanoid" id="A0A7N4P076"/>
<feature type="domain" description="CRIB" evidence="2">
    <location>
        <begin position="69"/>
        <end position="82"/>
    </location>
</feature>
<sequence length="109" mass="12157">MSDEGELEVKSLENSMIFSIGDKDPLLPNYNSKLPSSYPEEKKVKNKILSMFSGTEKESKKKGKERPMISPPSAFQHTVHVGFDAVTGQFTEVPKQLGWMPNSANVIKN</sequence>
<dbReference type="Gene3D" id="3.90.810.10">
    <property type="entry name" value="CRIB domain"/>
    <property type="match status" value="1"/>
</dbReference>
<dbReference type="AlphaFoldDB" id="A0A7N4P076"/>
<protein>
    <recommendedName>
        <fullName evidence="2">CRIB domain-containing protein</fullName>
    </recommendedName>
</protein>
<organism evidence="3 4">
    <name type="scientific">Sarcophilus harrisii</name>
    <name type="common">Tasmanian devil</name>
    <name type="synonym">Sarcophilus laniarius</name>
    <dbReference type="NCBI Taxonomy" id="9305"/>
    <lineage>
        <taxon>Eukaryota</taxon>
        <taxon>Metazoa</taxon>
        <taxon>Chordata</taxon>
        <taxon>Craniata</taxon>
        <taxon>Vertebrata</taxon>
        <taxon>Euteleostomi</taxon>
        <taxon>Mammalia</taxon>
        <taxon>Metatheria</taxon>
        <taxon>Dasyuromorphia</taxon>
        <taxon>Dasyuridae</taxon>
        <taxon>Sarcophilus</taxon>
    </lineage>
</organism>
<dbReference type="GeneTree" id="ENSGT00980000203407"/>
<proteinExistence type="predicted"/>
<name>A0A7N4P076_SARHA</name>
<reference evidence="3" key="3">
    <citation type="submission" date="2025-09" db="UniProtKB">
        <authorList>
            <consortium name="Ensembl"/>
        </authorList>
    </citation>
    <scope>IDENTIFICATION</scope>
</reference>
<evidence type="ECO:0000313" key="4">
    <source>
        <dbReference type="Proteomes" id="UP000007648"/>
    </source>
</evidence>
<feature type="region of interest" description="Disordered" evidence="1">
    <location>
        <begin position="51"/>
        <end position="74"/>
    </location>
</feature>
<dbReference type="PROSITE" id="PS50108">
    <property type="entry name" value="CRIB"/>
    <property type="match status" value="1"/>
</dbReference>
<dbReference type="InterPro" id="IPR000095">
    <property type="entry name" value="CRIB_dom"/>
</dbReference>
<dbReference type="SMART" id="SM00285">
    <property type="entry name" value="PBD"/>
    <property type="match status" value="1"/>
</dbReference>
<evidence type="ECO:0000259" key="2">
    <source>
        <dbReference type="PROSITE" id="PS50108"/>
    </source>
</evidence>
<evidence type="ECO:0000256" key="1">
    <source>
        <dbReference type="SAM" id="MobiDB-lite"/>
    </source>
</evidence>
<reference evidence="3 4" key="1">
    <citation type="journal article" date="2011" name="Proc. Natl. Acad. Sci. U.S.A.">
        <title>Genetic diversity and population structure of the endangered marsupial Sarcophilus harrisii (Tasmanian devil).</title>
        <authorList>
            <person name="Miller W."/>
            <person name="Hayes V.M."/>
            <person name="Ratan A."/>
            <person name="Petersen D.C."/>
            <person name="Wittekindt N.E."/>
            <person name="Miller J."/>
            <person name="Walenz B."/>
            <person name="Knight J."/>
            <person name="Qi J."/>
            <person name="Zhao F."/>
            <person name="Wang Q."/>
            <person name="Bedoya-Reina O.C."/>
            <person name="Katiyar N."/>
            <person name="Tomsho L.P."/>
            <person name="Kasson L.M."/>
            <person name="Hardie R.A."/>
            <person name="Woodbridge P."/>
            <person name="Tindall E.A."/>
            <person name="Bertelsen M.F."/>
            <person name="Dixon D."/>
            <person name="Pyecroft S."/>
            <person name="Helgen K.M."/>
            <person name="Lesk A.M."/>
            <person name="Pringle T.H."/>
            <person name="Patterson N."/>
            <person name="Zhang Y."/>
            <person name="Kreiss A."/>
            <person name="Woods G.M."/>
            <person name="Jones M.E."/>
            <person name="Schuster S.C."/>
        </authorList>
    </citation>
    <scope>NUCLEOTIDE SEQUENCE [LARGE SCALE GENOMIC DNA]</scope>
</reference>
<dbReference type="Proteomes" id="UP000007648">
    <property type="component" value="Unassembled WGS sequence"/>
</dbReference>
<accession>A0A7N4P076</accession>
<dbReference type="Ensembl" id="ENSSHAT00000038233.1">
    <property type="protein sequence ID" value="ENSSHAP00000030380.1"/>
    <property type="gene ID" value="ENSSHAG00000025212.1"/>
</dbReference>
<reference evidence="3" key="2">
    <citation type="submission" date="2025-08" db="UniProtKB">
        <authorList>
            <consortium name="Ensembl"/>
        </authorList>
    </citation>
    <scope>IDENTIFICATION</scope>
</reference>
<evidence type="ECO:0000313" key="3">
    <source>
        <dbReference type="Ensembl" id="ENSSHAP00000030380.1"/>
    </source>
</evidence>
<dbReference type="InterPro" id="IPR036936">
    <property type="entry name" value="CRIB_dom_sf"/>
</dbReference>